<proteinExistence type="predicted"/>
<evidence type="ECO:0000313" key="8">
    <source>
        <dbReference type="EMBL" id="MFC7434741.1"/>
    </source>
</evidence>
<keyword evidence="3" id="KW-0472">Membrane</keyword>
<keyword evidence="5" id="KW-0998">Cell outer membrane</keyword>
<evidence type="ECO:0000313" key="9">
    <source>
        <dbReference type="Proteomes" id="UP001596495"/>
    </source>
</evidence>
<keyword evidence="2" id="KW-0732">Signal</keyword>
<evidence type="ECO:0000256" key="4">
    <source>
        <dbReference type="ARBA" id="ARBA00023139"/>
    </source>
</evidence>
<evidence type="ECO:0000256" key="5">
    <source>
        <dbReference type="ARBA" id="ARBA00023237"/>
    </source>
</evidence>
<keyword evidence="6 8" id="KW-0449">Lipoprotein</keyword>
<evidence type="ECO:0000256" key="7">
    <source>
        <dbReference type="SAM" id="MobiDB-lite"/>
    </source>
</evidence>
<comment type="caution">
    <text evidence="8">The sequence shown here is derived from an EMBL/GenBank/DDBJ whole genome shotgun (WGS) entry which is preliminary data.</text>
</comment>
<accession>A0ABW2R9H5</accession>
<evidence type="ECO:0000256" key="2">
    <source>
        <dbReference type="ARBA" id="ARBA00022729"/>
    </source>
</evidence>
<dbReference type="EMBL" id="JBHTBX010000005">
    <property type="protein sequence ID" value="MFC7434741.1"/>
    <property type="molecule type" value="Genomic_DNA"/>
</dbReference>
<dbReference type="InterPro" id="IPR032831">
    <property type="entry name" value="LptM_cons"/>
</dbReference>
<comment type="subcellular location">
    <subcellularLocation>
        <location evidence="1">Cell outer membrane</location>
        <topology evidence="1">Lipid-anchor</topology>
    </subcellularLocation>
</comment>
<evidence type="ECO:0000256" key="6">
    <source>
        <dbReference type="ARBA" id="ARBA00023288"/>
    </source>
</evidence>
<evidence type="ECO:0000256" key="1">
    <source>
        <dbReference type="ARBA" id="ARBA00004459"/>
    </source>
</evidence>
<dbReference type="Pfam" id="PF13627">
    <property type="entry name" value="LptM_cons"/>
    <property type="match status" value="1"/>
</dbReference>
<sequence length="79" mass="7909">MKTLEIVGSMRGAFWPSVAAATVAVGLLAGCGQKGPLYLPAPGQAKQKAPARTTPPVEAMDPAILGVPGTLETAPASQP</sequence>
<keyword evidence="4" id="KW-0564">Palmitate</keyword>
<dbReference type="Proteomes" id="UP001596495">
    <property type="component" value="Unassembled WGS sequence"/>
</dbReference>
<organism evidence="8 9">
    <name type="scientific">Hydrogenophaga bisanensis</name>
    <dbReference type="NCBI Taxonomy" id="439611"/>
    <lineage>
        <taxon>Bacteria</taxon>
        <taxon>Pseudomonadati</taxon>
        <taxon>Pseudomonadota</taxon>
        <taxon>Betaproteobacteria</taxon>
        <taxon>Burkholderiales</taxon>
        <taxon>Comamonadaceae</taxon>
        <taxon>Hydrogenophaga</taxon>
    </lineage>
</organism>
<dbReference type="PROSITE" id="PS51257">
    <property type="entry name" value="PROKAR_LIPOPROTEIN"/>
    <property type="match status" value="1"/>
</dbReference>
<dbReference type="RefSeq" id="WP_382256451.1">
    <property type="nucleotide sequence ID" value="NZ_JBHTBX010000005.1"/>
</dbReference>
<reference evidence="9" key="1">
    <citation type="journal article" date="2019" name="Int. J. Syst. Evol. Microbiol.">
        <title>The Global Catalogue of Microorganisms (GCM) 10K type strain sequencing project: providing services to taxonomists for standard genome sequencing and annotation.</title>
        <authorList>
            <consortium name="The Broad Institute Genomics Platform"/>
            <consortium name="The Broad Institute Genome Sequencing Center for Infectious Disease"/>
            <person name="Wu L."/>
            <person name="Ma J."/>
        </authorList>
    </citation>
    <scope>NUCLEOTIDE SEQUENCE [LARGE SCALE GENOMIC DNA]</scope>
    <source>
        <strain evidence="9">CCUG 54518</strain>
    </source>
</reference>
<feature type="region of interest" description="Disordered" evidence="7">
    <location>
        <begin position="43"/>
        <end position="79"/>
    </location>
</feature>
<evidence type="ECO:0000256" key="3">
    <source>
        <dbReference type="ARBA" id="ARBA00023136"/>
    </source>
</evidence>
<dbReference type="NCBIfam" id="NF047847">
    <property type="entry name" value="SS_mature_LptM"/>
    <property type="match status" value="1"/>
</dbReference>
<gene>
    <name evidence="8" type="ORF">ACFQNJ_09480</name>
</gene>
<keyword evidence="9" id="KW-1185">Reference proteome</keyword>
<protein>
    <submittedName>
        <fullName evidence="8">Lipoprotein</fullName>
    </submittedName>
</protein>
<name>A0ABW2R9H5_9BURK</name>